<organism evidence="1">
    <name type="scientific">marine sediment metagenome</name>
    <dbReference type="NCBI Taxonomy" id="412755"/>
    <lineage>
        <taxon>unclassified sequences</taxon>
        <taxon>metagenomes</taxon>
        <taxon>ecological metagenomes</taxon>
    </lineage>
</organism>
<name>A0A0F9QJG3_9ZZZZ</name>
<comment type="caution">
    <text evidence="1">The sequence shown here is derived from an EMBL/GenBank/DDBJ whole genome shotgun (WGS) entry which is preliminary data.</text>
</comment>
<evidence type="ECO:0000313" key="1">
    <source>
        <dbReference type="EMBL" id="KKN05448.1"/>
    </source>
</evidence>
<dbReference type="AlphaFoldDB" id="A0A0F9QJG3"/>
<protein>
    <submittedName>
        <fullName evidence="1">Uncharacterized protein</fullName>
    </submittedName>
</protein>
<gene>
    <name evidence="1" type="ORF">LCGC14_1087200</name>
</gene>
<sequence>MSDRNSYSREEIIRKKKGRSRKESMDEIISQYSGWFQDSPRIELVLSARDYPYYYNELKFNQRIFDTYFKKLPERSFLLDGFEYKLFDPKGEINNNSSWTNLSKGSRYPISIIIKLDGTIYIVIKLNEKREEGVIINTDWLQCLLTHLFEEIIEIYSNMNYSGDKRVQVRIVNFQNCKISVGYSRKLYSSKVSENLVVKDFVFHHDHPSNFPNNIFNYLKRLFSFTSD</sequence>
<reference evidence="1" key="1">
    <citation type="journal article" date="2015" name="Nature">
        <title>Complex archaea that bridge the gap between prokaryotes and eukaryotes.</title>
        <authorList>
            <person name="Spang A."/>
            <person name="Saw J.H."/>
            <person name="Jorgensen S.L."/>
            <person name="Zaremba-Niedzwiedzka K."/>
            <person name="Martijn J."/>
            <person name="Lind A.E."/>
            <person name="van Eijk R."/>
            <person name="Schleper C."/>
            <person name="Guy L."/>
            <person name="Ettema T.J."/>
        </authorList>
    </citation>
    <scope>NUCLEOTIDE SEQUENCE</scope>
</reference>
<dbReference type="EMBL" id="LAZR01004804">
    <property type="protein sequence ID" value="KKN05448.1"/>
    <property type="molecule type" value="Genomic_DNA"/>
</dbReference>
<proteinExistence type="predicted"/>
<accession>A0A0F9QJG3</accession>